<accession>A0A6C0U4I6</accession>
<dbReference type="Proteomes" id="UP000477680">
    <property type="component" value="Chromosome"/>
</dbReference>
<evidence type="ECO:0000313" key="1">
    <source>
        <dbReference type="EMBL" id="QIB64364.1"/>
    </source>
</evidence>
<proteinExistence type="predicted"/>
<dbReference type="KEGG" id="kim:G3T16_02020"/>
<gene>
    <name evidence="1" type="ORF">G3T16_02020</name>
</gene>
<organism evidence="1 2">
    <name type="scientific">Kineobactrum salinum</name>
    <dbReference type="NCBI Taxonomy" id="2708301"/>
    <lineage>
        <taxon>Bacteria</taxon>
        <taxon>Pseudomonadati</taxon>
        <taxon>Pseudomonadota</taxon>
        <taxon>Gammaproteobacteria</taxon>
        <taxon>Cellvibrionales</taxon>
        <taxon>Halieaceae</taxon>
        <taxon>Kineobactrum</taxon>
    </lineage>
</organism>
<dbReference type="AlphaFoldDB" id="A0A6C0U4I6"/>
<sequence length="109" mass="11389">MTSSTRGKTLFQLGLCLLLVTGMAVWSTTWSAPAAEEGLFEQLGDRSPLFLLGIGDSPSGDTPYVRGETHPFTFRASSALVAGATGSAVTHPIRIASYPVLPQAPPALT</sequence>
<keyword evidence="2" id="KW-1185">Reference proteome</keyword>
<protein>
    <submittedName>
        <fullName evidence="1">Uncharacterized protein</fullName>
    </submittedName>
</protein>
<evidence type="ECO:0000313" key="2">
    <source>
        <dbReference type="Proteomes" id="UP000477680"/>
    </source>
</evidence>
<name>A0A6C0U4I6_9GAMM</name>
<dbReference type="EMBL" id="CP048711">
    <property type="protein sequence ID" value="QIB64364.1"/>
    <property type="molecule type" value="Genomic_DNA"/>
</dbReference>
<reference evidence="1 2" key="1">
    <citation type="submission" date="2020-02" db="EMBL/GenBank/DDBJ databases">
        <title>Genome sequencing for Kineobactrum sp. M2.</title>
        <authorList>
            <person name="Park S.-J."/>
        </authorList>
    </citation>
    <scope>NUCLEOTIDE SEQUENCE [LARGE SCALE GENOMIC DNA]</scope>
    <source>
        <strain evidence="1 2">M2</strain>
    </source>
</reference>
<dbReference type="RefSeq" id="WP_163493614.1">
    <property type="nucleotide sequence ID" value="NZ_CP048711.1"/>
</dbReference>